<dbReference type="SUPFAM" id="SSF48150">
    <property type="entry name" value="DNA-glycosylase"/>
    <property type="match status" value="1"/>
</dbReference>
<evidence type="ECO:0000313" key="15">
    <source>
        <dbReference type="EMBL" id="MBM9475732.1"/>
    </source>
</evidence>
<reference evidence="15" key="1">
    <citation type="submission" date="2021-01" db="EMBL/GenBank/DDBJ databases">
        <title>KCTC 19127 draft genome.</title>
        <authorList>
            <person name="An D."/>
        </authorList>
    </citation>
    <scope>NUCLEOTIDE SEQUENCE</scope>
    <source>
        <strain evidence="15">KCTC 19127</strain>
    </source>
</reference>
<dbReference type="InterPro" id="IPR003651">
    <property type="entry name" value="Endonuclease3_FeS-loop_motif"/>
</dbReference>
<feature type="domain" description="HhH-GPD" evidence="14">
    <location>
        <begin position="30"/>
        <end position="181"/>
    </location>
</feature>
<dbReference type="SMART" id="SM00525">
    <property type="entry name" value="FES"/>
    <property type="match status" value="1"/>
</dbReference>
<dbReference type="EC" id="3.2.2.31" evidence="4"/>
<evidence type="ECO:0000256" key="10">
    <source>
        <dbReference type="ARBA" id="ARBA00023004"/>
    </source>
</evidence>
<dbReference type="Pfam" id="PF00633">
    <property type="entry name" value="HHH"/>
    <property type="match status" value="1"/>
</dbReference>
<keyword evidence="9" id="KW-0378">Hydrolase</keyword>
<protein>
    <recommendedName>
        <fullName evidence="5">Adenine DNA glycosylase</fullName>
        <ecNumber evidence="4">3.2.2.31</ecNumber>
    </recommendedName>
</protein>
<gene>
    <name evidence="15" type="ORF">JL107_04660</name>
</gene>
<dbReference type="InterPro" id="IPR000445">
    <property type="entry name" value="HhH_motif"/>
</dbReference>
<keyword evidence="7" id="KW-0479">Metal-binding</keyword>
<name>A0A938YGY6_9ACTN</name>
<dbReference type="PROSITE" id="PS01155">
    <property type="entry name" value="ENDONUCLEASE_III_2"/>
    <property type="match status" value="1"/>
</dbReference>
<dbReference type="EMBL" id="JAERWL010000005">
    <property type="protein sequence ID" value="MBM9475732.1"/>
    <property type="molecule type" value="Genomic_DNA"/>
</dbReference>
<sequence length="280" mass="30098">MLQFYADHRRDLPWRAPGVGGWPVLISEVMLQQTPVARVLPVYLEWVARWPTPADLAADAPGDAVRAWGRLGYPRRALRLHAAATALVQRFGGVVPDTVEELLSLPGVGEYTARAVAAFAFGRREPVVDTNVLRVLSRVVRGVDTQASATAADRREMAALLPQDAAVAAVLSVAVMEFGALVCTSRSPGCDGCPVRPDCAWWAAGRPPPTVRRKAQGFAGTDRQVRGLIVGALRAGGESVSEDDLATLWPDPVQWRRCLDSLIVDGLAVPDGSGRITLPR</sequence>
<dbReference type="GO" id="GO:0006284">
    <property type="term" value="P:base-excision repair"/>
    <property type="evidence" value="ECO:0007669"/>
    <property type="project" value="InterPro"/>
</dbReference>
<dbReference type="AlphaFoldDB" id="A0A938YGY6"/>
<dbReference type="InterPro" id="IPR004035">
    <property type="entry name" value="Endouclease-III_FeS-bd_BS"/>
</dbReference>
<evidence type="ECO:0000256" key="8">
    <source>
        <dbReference type="ARBA" id="ARBA00022763"/>
    </source>
</evidence>
<dbReference type="InterPro" id="IPR011257">
    <property type="entry name" value="DNA_glycosylase"/>
</dbReference>
<evidence type="ECO:0000256" key="5">
    <source>
        <dbReference type="ARBA" id="ARBA00022023"/>
    </source>
</evidence>
<dbReference type="PANTHER" id="PTHR42944">
    <property type="entry name" value="ADENINE DNA GLYCOSYLASE"/>
    <property type="match status" value="1"/>
</dbReference>
<dbReference type="PROSITE" id="PS00764">
    <property type="entry name" value="ENDONUCLEASE_III_1"/>
    <property type="match status" value="1"/>
</dbReference>
<dbReference type="InterPro" id="IPR023170">
    <property type="entry name" value="HhH_base_excis_C"/>
</dbReference>
<evidence type="ECO:0000256" key="6">
    <source>
        <dbReference type="ARBA" id="ARBA00022485"/>
    </source>
</evidence>
<evidence type="ECO:0000256" key="1">
    <source>
        <dbReference type="ARBA" id="ARBA00000843"/>
    </source>
</evidence>
<dbReference type="GO" id="GO:0046872">
    <property type="term" value="F:metal ion binding"/>
    <property type="evidence" value="ECO:0007669"/>
    <property type="project" value="UniProtKB-KW"/>
</dbReference>
<dbReference type="GO" id="GO:0032357">
    <property type="term" value="F:oxidized purine DNA binding"/>
    <property type="evidence" value="ECO:0007669"/>
    <property type="project" value="TreeGrafter"/>
</dbReference>
<dbReference type="Gene3D" id="1.10.340.30">
    <property type="entry name" value="Hypothetical protein, domain 2"/>
    <property type="match status" value="1"/>
</dbReference>
<keyword evidence="13" id="KW-0326">Glycosidase</keyword>
<dbReference type="GO" id="GO:0051539">
    <property type="term" value="F:4 iron, 4 sulfur cluster binding"/>
    <property type="evidence" value="ECO:0007669"/>
    <property type="project" value="UniProtKB-KW"/>
</dbReference>
<keyword evidence="6" id="KW-0004">4Fe-4S</keyword>
<dbReference type="CDD" id="cd00056">
    <property type="entry name" value="ENDO3c"/>
    <property type="match status" value="1"/>
</dbReference>
<dbReference type="GO" id="GO:0000701">
    <property type="term" value="F:purine-specific mismatch base pair DNA N-glycosylase activity"/>
    <property type="evidence" value="ECO:0007669"/>
    <property type="project" value="UniProtKB-EC"/>
</dbReference>
<evidence type="ECO:0000259" key="14">
    <source>
        <dbReference type="SMART" id="SM00478"/>
    </source>
</evidence>
<comment type="caution">
    <text evidence="15">The sequence shown here is derived from an EMBL/GenBank/DDBJ whole genome shotgun (WGS) entry which is preliminary data.</text>
</comment>
<dbReference type="FunFam" id="1.10.340.30:FF:000003">
    <property type="entry name" value="A/G-specific adenine glycosylase"/>
    <property type="match status" value="1"/>
</dbReference>
<dbReference type="InterPro" id="IPR044298">
    <property type="entry name" value="MIG/MutY"/>
</dbReference>
<evidence type="ECO:0000256" key="4">
    <source>
        <dbReference type="ARBA" id="ARBA00012045"/>
    </source>
</evidence>
<proteinExistence type="inferred from homology"/>
<evidence type="ECO:0000256" key="13">
    <source>
        <dbReference type="ARBA" id="ARBA00023295"/>
    </source>
</evidence>
<dbReference type="InterPro" id="IPR004036">
    <property type="entry name" value="Endonuclease-III-like_CS2"/>
</dbReference>
<keyword evidence="16" id="KW-1185">Reference proteome</keyword>
<dbReference type="Proteomes" id="UP000663801">
    <property type="component" value="Unassembled WGS sequence"/>
</dbReference>
<accession>A0A938YGY6</accession>
<evidence type="ECO:0000256" key="9">
    <source>
        <dbReference type="ARBA" id="ARBA00022801"/>
    </source>
</evidence>
<keyword evidence="12" id="KW-0234">DNA repair</keyword>
<comment type="catalytic activity">
    <reaction evidence="1">
        <text>Hydrolyzes free adenine bases from 7,8-dihydro-8-oxoguanine:adenine mismatched double-stranded DNA, leaving an apurinic site.</text>
        <dbReference type="EC" id="3.2.2.31"/>
    </reaction>
</comment>
<organism evidence="15 16">
    <name type="scientific">Nakamurella flavida</name>
    <dbReference type="NCBI Taxonomy" id="363630"/>
    <lineage>
        <taxon>Bacteria</taxon>
        <taxon>Bacillati</taxon>
        <taxon>Actinomycetota</taxon>
        <taxon>Actinomycetes</taxon>
        <taxon>Nakamurellales</taxon>
        <taxon>Nakamurellaceae</taxon>
        <taxon>Nakamurella</taxon>
    </lineage>
</organism>
<dbReference type="GO" id="GO:0034039">
    <property type="term" value="F:8-oxo-7,8-dihydroguanine DNA N-glycosylase activity"/>
    <property type="evidence" value="ECO:0007669"/>
    <property type="project" value="TreeGrafter"/>
</dbReference>
<keyword evidence="8" id="KW-0227">DNA damage</keyword>
<comment type="similarity">
    <text evidence="3">Belongs to the Nth/MutY family.</text>
</comment>
<keyword evidence="11" id="KW-0411">Iron-sulfur</keyword>
<dbReference type="InterPro" id="IPR003265">
    <property type="entry name" value="HhH-GPD_domain"/>
</dbReference>
<dbReference type="PANTHER" id="PTHR42944:SF1">
    <property type="entry name" value="ADENINE DNA GLYCOSYLASE"/>
    <property type="match status" value="1"/>
</dbReference>
<dbReference type="GO" id="GO:0035485">
    <property type="term" value="F:adenine/guanine mispair binding"/>
    <property type="evidence" value="ECO:0007669"/>
    <property type="project" value="TreeGrafter"/>
</dbReference>
<dbReference type="GO" id="GO:0006298">
    <property type="term" value="P:mismatch repair"/>
    <property type="evidence" value="ECO:0007669"/>
    <property type="project" value="TreeGrafter"/>
</dbReference>
<dbReference type="SMART" id="SM00478">
    <property type="entry name" value="ENDO3c"/>
    <property type="match status" value="1"/>
</dbReference>
<evidence type="ECO:0000256" key="3">
    <source>
        <dbReference type="ARBA" id="ARBA00008343"/>
    </source>
</evidence>
<dbReference type="Pfam" id="PF00730">
    <property type="entry name" value="HhH-GPD"/>
    <property type="match status" value="1"/>
</dbReference>
<evidence type="ECO:0000256" key="7">
    <source>
        <dbReference type="ARBA" id="ARBA00022723"/>
    </source>
</evidence>
<comment type="cofactor">
    <cofactor evidence="2">
        <name>[4Fe-4S] cluster</name>
        <dbReference type="ChEBI" id="CHEBI:49883"/>
    </cofactor>
</comment>
<evidence type="ECO:0000313" key="16">
    <source>
        <dbReference type="Proteomes" id="UP000663801"/>
    </source>
</evidence>
<keyword evidence="10" id="KW-0408">Iron</keyword>
<evidence type="ECO:0000256" key="2">
    <source>
        <dbReference type="ARBA" id="ARBA00001966"/>
    </source>
</evidence>
<dbReference type="Gene3D" id="1.10.1670.10">
    <property type="entry name" value="Helix-hairpin-Helix base-excision DNA repair enzymes (C-terminal)"/>
    <property type="match status" value="1"/>
</dbReference>
<evidence type="ECO:0000256" key="11">
    <source>
        <dbReference type="ARBA" id="ARBA00023014"/>
    </source>
</evidence>
<evidence type="ECO:0000256" key="12">
    <source>
        <dbReference type="ARBA" id="ARBA00023204"/>
    </source>
</evidence>